<proteinExistence type="predicted"/>
<protein>
    <submittedName>
        <fullName evidence="2">Uncharacterized protein</fullName>
    </submittedName>
</protein>
<dbReference type="Proteomes" id="UP000828390">
    <property type="component" value="Unassembled WGS sequence"/>
</dbReference>
<evidence type="ECO:0000256" key="1">
    <source>
        <dbReference type="SAM" id="MobiDB-lite"/>
    </source>
</evidence>
<feature type="region of interest" description="Disordered" evidence="1">
    <location>
        <begin position="170"/>
        <end position="202"/>
    </location>
</feature>
<comment type="caution">
    <text evidence="2">The sequence shown here is derived from an EMBL/GenBank/DDBJ whole genome shotgun (WGS) entry which is preliminary data.</text>
</comment>
<name>A0A9D4QMF9_DREPO</name>
<reference evidence="2" key="2">
    <citation type="submission" date="2020-11" db="EMBL/GenBank/DDBJ databases">
        <authorList>
            <person name="McCartney M.A."/>
            <person name="Auch B."/>
            <person name="Kono T."/>
            <person name="Mallez S."/>
            <person name="Becker A."/>
            <person name="Gohl D.M."/>
            <person name="Silverstein K.A.T."/>
            <person name="Koren S."/>
            <person name="Bechman K.B."/>
            <person name="Herman A."/>
            <person name="Abrahante J.E."/>
            <person name="Garbe J."/>
        </authorList>
    </citation>
    <scope>NUCLEOTIDE SEQUENCE</scope>
    <source>
        <strain evidence="2">Duluth1</strain>
        <tissue evidence="2">Whole animal</tissue>
    </source>
</reference>
<accession>A0A9D4QMF9</accession>
<evidence type="ECO:0000313" key="2">
    <source>
        <dbReference type="EMBL" id="KAH3835485.1"/>
    </source>
</evidence>
<feature type="compositionally biased region" description="Basic residues" evidence="1">
    <location>
        <begin position="16"/>
        <end position="25"/>
    </location>
</feature>
<feature type="compositionally biased region" description="Polar residues" evidence="1">
    <location>
        <begin position="170"/>
        <end position="180"/>
    </location>
</feature>
<organism evidence="2 3">
    <name type="scientific">Dreissena polymorpha</name>
    <name type="common">Zebra mussel</name>
    <name type="synonym">Mytilus polymorpha</name>
    <dbReference type="NCBI Taxonomy" id="45954"/>
    <lineage>
        <taxon>Eukaryota</taxon>
        <taxon>Metazoa</taxon>
        <taxon>Spiralia</taxon>
        <taxon>Lophotrochozoa</taxon>
        <taxon>Mollusca</taxon>
        <taxon>Bivalvia</taxon>
        <taxon>Autobranchia</taxon>
        <taxon>Heteroconchia</taxon>
        <taxon>Euheterodonta</taxon>
        <taxon>Imparidentia</taxon>
        <taxon>Neoheterodontei</taxon>
        <taxon>Myida</taxon>
        <taxon>Dreissenoidea</taxon>
        <taxon>Dreissenidae</taxon>
        <taxon>Dreissena</taxon>
    </lineage>
</organism>
<reference evidence="2" key="1">
    <citation type="journal article" date="2019" name="bioRxiv">
        <title>The Genome of the Zebra Mussel, Dreissena polymorpha: A Resource for Invasive Species Research.</title>
        <authorList>
            <person name="McCartney M.A."/>
            <person name="Auch B."/>
            <person name="Kono T."/>
            <person name="Mallez S."/>
            <person name="Zhang Y."/>
            <person name="Obille A."/>
            <person name="Becker A."/>
            <person name="Abrahante J.E."/>
            <person name="Garbe J."/>
            <person name="Badalamenti J.P."/>
            <person name="Herman A."/>
            <person name="Mangelson H."/>
            <person name="Liachko I."/>
            <person name="Sullivan S."/>
            <person name="Sone E.D."/>
            <person name="Koren S."/>
            <person name="Silverstein K.A.T."/>
            <person name="Beckman K.B."/>
            <person name="Gohl D.M."/>
        </authorList>
    </citation>
    <scope>NUCLEOTIDE SEQUENCE</scope>
    <source>
        <strain evidence="2">Duluth1</strain>
        <tissue evidence="2">Whole animal</tissue>
    </source>
</reference>
<gene>
    <name evidence="2" type="ORF">DPMN_108835</name>
</gene>
<feature type="region of interest" description="Disordered" evidence="1">
    <location>
        <begin position="1"/>
        <end position="80"/>
    </location>
</feature>
<dbReference type="AlphaFoldDB" id="A0A9D4QMF9"/>
<sequence>MAQGRCLRSGCDPTHRRSASGRHRVLFPGGCHERRWQQRPAGRRKGENQAVGDSPVTSLVIPDAKPNRQHSRCQWRSRPSVRTGNDVNISIDTVDDVIDDVTINSPFVPQSDFYNVEESEFGNISTRHSKNKTRHSQYSPLPKMDGNFTHGYVIQDNGSTSRPNVISYSEENETKLSGSFSERRAKKRPLGKSVRQDGPFDYRHTDEDLRAYVSPVPLRTGQYFQDIMPSTHSSEALPSGRSYKAGNALANPSNVIYGQRKY</sequence>
<keyword evidence="3" id="KW-1185">Reference proteome</keyword>
<evidence type="ECO:0000313" key="3">
    <source>
        <dbReference type="Proteomes" id="UP000828390"/>
    </source>
</evidence>
<feature type="region of interest" description="Disordered" evidence="1">
    <location>
        <begin position="126"/>
        <end position="146"/>
    </location>
</feature>
<dbReference type="EMBL" id="JAIWYP010000004">
    <property type="protein sequence ID" value="KAH3835485.1"/>
    <property type="molecule type" value="Genomic_DNA"/>
</dbReference>